<name>A0A848B1S4_9FIRM</name>
<evidence type="ECO:0008006" key="4">
    <source>
        <dbReference type="Google" id="ProtNLM"/>
    </source>
</evidence>
<proteinExistence type="predicted"/>
<keyword evidence="1" id="KW-0732">Signal</keyword>
<protein>
    <recommendedName>
        <fullName evidence="4">Organic solvent tolerance-like N-terminal domain-containing protein</fullName>
    </recommendedName>
</protein>
<feature type="chain" id="PRO_5032478207" description="Organic solvent tolerance-like N-terminal domain-containing protein" evidence="1">
    <location>
        <begin position="24"/>
        <end position="165"/>
    </location>
</feature>
<sequence>MRRLCHFLLIFLSVFFFLIPPVAAVSAPQKPTVSADNTTFDETTGRYHLIGHVTVIFGNRITQMDDAQVSATELEIWGQGNVQMHVGDDLHFSADAVCLEGFTPAAVLFGRVTLQRPGLIIRAESASCNWNEQTVTFYGHVVSIEKGKETVAETLTYDIEENRIK</sequence>
<evidence type="ECO:0000313" key="2">
    <source>
        <dbReference type="EMBL" id="NMD98150.1"/>
    </source>
</evidence>
<dbReference type="AlphaFoldDB" id="A0A848B1S4"/>
<dbReference type="EMBL" id="JABAFA010000001">
    <property type="protein sequence ID" value="NMD98150.1"/>
    <property type="molecule type" value="Genomic_DNA"/>
</dbReference>
<gene>
    <name evidence="2" type="ORF">HF878_01435</name>
</gene>
<comment type="caution">
    <text evidence="2">The sequence shown here is derived from an EMBL/GenBank/DDBJ whole genome shotgun (WGS) entry which is preliminary data.</text>
</comment>
<feature type="signal peptide" evidence="1">
    <location>
        <begin position="1"/>
        <end position="23"/>
    </location>
</feature>
<dbReference type="Gene3D" id="2.60.450.10">
    <property type="entry name" value="Lipopolysaccharide (LPS) transport protein A like domain"/>
    <property type="match status" value="1"/>
</dbReference>
<evidence type="ECO:0000256" key="1">
    <source>
        <dbReference type="SAM" id="SignalP"/>
    </source>
</evidence>
<dbReference type="RefSeq" id="WP_019542041.1">
    <property type="nucleotide sequence ID" value="NZ_JABAFA010000001.1"/>
</dbReference>
<keyword evidence="3" id="KW-1185">Reference proteome</keyword>
<dbReference type="Proteomes" id="UP000543804">
    <property type="component" value="Unassembled WGS sequence"/>
</dbReference>
<accession>A0A848B1S4</accession>
<evidence type="ECO:0000313" key="3">
    <source>
        <dbReference type="Proteomes" id="UP000543804"/>
    </source>
</evidence>
<organism evidence="2 3">
    <name type="scientific">Selenomonas bovis</name>
    <dbReference type="NCBI Taxonomy" id="416586"/>
    <lineage>
        <taxon>Bacteria</taxon>
        <taxon>Bacillati</taxon>
        <taxon>Bacillota</taxon>
        <taxon>Negativicutes</taxon>
        <taxon>Selenomonadales</taxon>
        <taxon>Selenomonadaceae</taxon>
        <taxon>Selenomonas</taxon>
    </lineage>
</organism>
<reference evidence="2 3" key="1">
    <citation type="submission" date="2020-04" db="EMBL/GenBank/DDBJ databases">
        <authorList>
            <person name="Hitch T.C.A."/>
            <person name="Wylensek D."/>
            <person name="Clavel T."/>
        </authorList>
    </citation>
    <scope>NUCLEOTIDE SEQUENCE [LARGE SCALE GENOMIC DNA]</scope>
    <source>
        <strain evidence="2 3">PG-130-P53-12</strain>
    </source>
</reference>